<dbReference type="Proteomes" id="UP000193577">
    <property type="component" value="Unassembled WGS sequence"/>
</dbReference>
<protein>
    <submittedName>
        <fullName evidence="3">Uncharacterized protein</fullName>
    </submittedName>
</protein>
<organism evidence="3 4">
    <name type="scientific">Mycolicibacillus koreensis</name>
    <dbReference type="NCBI Taxonomy" id="1069220"/>
    <lineage>
        <taxon>Bacteria</taxon>
        <taxon>Bacillati</taxon>
        <taxon>Actinomycetota</taxon>
        <taxon>Actinomycetes</taxon>
        <taxon>Mycobacteriales</taxon>
        <taxon>Mycobacteriaceae</taxon>
        <taxon>Mycolicibacillus</taxon>
    </lineage>
</organism>
<evidence type="ECO:0000313" key="4">
    <source>
        <dbReference type="Proteomes" id="UP000193577"/>
    </source>
</evidence>
<feature type="compositionally biased region" description="Acidic residues" evidence="1">
    <location>
        <begin position="142"/>
        <end position="152"/>
    </location>
</feature>
<evidence type="ECO:0000313" key="3">
    <source>
        <dbReference type="EMBL" id="OSC23712.1"/>
    </source>
</evidence>
<feature type="transmembrane region" description="Helical" evidence="2">
    <location>
        <begin position="82"/>
        <end position="106"/>
    </location>
</feature>
<reference evidence="3 4" key="1">
    <citation type="submission" date="2017-04" db="EMBL/GenBank/DDBJ databases">
        <title>The new phylogeny of genus Mycobacterium.</title>
        <authorList>
            <person name="Tortoli E."/>
            <person name="Trovato A."/>
            <person name="Cirillo D.M."/>
        </authorList>
    </citation>
    <scope>NUCLEOTIDE SEQUENCE [LARGE SCALE GENOMIC DNA]</scope>
    <source>
        <strain evidence="3 4">KCTC 19819</strain>
    </source>
</reference>
<keyword evidence="2" id="KW-0812">Transmembrane</keyword>
<evidence type="ECO:0000256" key="2">
    <source>
        <dbReference type="SAM" id="Phobius"/>
    </source>
</evidence>
<proteinExistence type="predicted"/>
<evidence type="ECO:0000256" key="1">
    <source>
        <dbReference type="SAM" id="MobiDB-lite"/>
    </source>
</evidence>
<accession>A0AA91SPR8</accession>
<keyword evidence="2" id="KW-0472">Membrane</keyword>
<gene>
    <name evidence="3" type="ORF">B8W67_19795</name>
</gene>
<keyword evidence="2" id="KW-1133">Transmembrane helix</keyword>
<name>A0AA91SPR8_9MYCO</name>
<dbReference type="EMBL" id="NCXO01000087">
    <property type="protein sequence ID" value="OSC23712.1"/>
    <property type="molecule type" value="Genomic_DNA"/>
</dbReference>
<comment type="caution">
    <text evidence="3">The sequence shown here is derived from an EMBL/GenBank/DDBJ whole genome shotgun (WGS) entry which is preliminary data.</text>
</comment>
<dbReference type="AlphaFoldDB" id="A0AA91SPR8"/>
<feature type="compositionally biased region" description="Pro residues" evidence="1">
    <location>
        <begin position="160"/>
        <end position="181"/>
    </location>
</feature>
<feature type="compositionally biased region" description="Basic and acidic residues" evidence="1">
    <location>
        <begin position="196"/>
        <end position="207"/>
    </location>
</feature>
<keyword evidence="4" id="KW-1185">Reference proteome</keyword>
<feature type="region of interest" description="Disordered" evidence="1">
    <location>
        <begin position="132"/>
        <end position="207"/>
    </location>
</feature>
<sequence>MAAVTLLPVAGCSQEPTAQQQSDLRWAKSQYETYHKSQSACRDSEHTEGYCQSVRDKVAEYKKEVDTLTAEIDQRQSGLPPWAWFIIVPIGGFVVVTMGMTLWATAAVAPEIKQDMADLPRQLDEIERQVEEEDRAAHGYDDYDIEDYDSYDEAVAASPPATPAAPTPAPPAAPAPTPPQAQPASTPPGGGSFLEELSRRLDEGEQR</sequence>
<feature type="compositionally biased region" description="Basic and acidic residues" evidence="1">
    <location>
        <begin position="132"/>
        <end position="141"/>
    </location>
</feature>